<dbReference type="PANTHER" id="PTHR46590">
    <property type="entry name" value="PHOSPHATIDYLINOSITOL TRANSFER PROTEIN CSR1-RELATED"/>
    <property type="match status" value="1"/>
</dbReference>
<dbReference type="Gene3D" id="3.40.525.10">
    <property type="entry name" value="CRAL-TRIO lipid binding domain"/>
    <property type="match status" value="1"/>
</dbReference>
<dbReference type="AlphaFoldDB" id="A0A9P6TBB4"/>
<dbReference type="InterPro" id="IPR052432">
    <property type="entry name" value="PITP/CRAL-TRIO"/>
</dbReference>
<dbReference type="OrthoDB" id="43460at2759"/>
<dbReference type="SMART" id="SM00516">
    <property type="entry name" value="SEC14"/>
    <property type="match status" value="1"/>
</dbReference>
<evidence type="ECO:0000313" key="4">
    <source>
        <dbReference type="Proteomes" id="UP000886653"/>
    </source>
</evidence>
<dbReference type="InterPro" id="IPR036273">
    <property type="entry name" value="CRAL/TRIO_N_dom_sf"/>
</dbReference>
<feature type="signal peptide" evidence="1">
    <location>
        <begin position="1"/>
        <end position="18"/>
    </location>
</feature>
<evidence type="ECO:0000256" key="1">
    <source>
        <dbReference type="SAM" id="SignalP"/>
    </source>
</evidence>
<gene>
    <name evidence="3" type="ORF">CROQUDRAFT_658649</name>
</gene>
<protein>
    <recommendedName>
        <fullName evidence="2">CRAL-TRIO domain-containing protein</fullName>
    </recommendedName>
</protein>
<dbReference type="InterPro" id="IPR011074">
    <property type="entry name" value="CRAL/TRIO_N_dom"/>
</dbReference>
<feature type="domain" description="CRAL-TRIO" evidence="2">
    <location>
        <begin position="150"/>
        <end position="315"/>
    </location>
</feature>
<dbReference type="SUPFAM" id="SSF46938">
    <property type="entry name" value="CRAL/TRIO N-terminal domain"/>
    <property type="match status" value="1"/>
</dbReference>
<evidence type="ECO:0000259" key="2">
    <source>
        <dbReference type="PROSITE" id="PS50191"/>
    </source>
</evidence>
<dbReference type="PANTHER" id="PTHR46590:SF1">
    <property type="entry name" value="PHOSPHATIDYLINOSITOL TRANSFER PROTEIN CSR1"/>
    <property type="match status" value="1"/>
</dbReference>
<comment type="caution">
    <text evidence="3">The sequence shown here is derived from an EMBL/GenBank/DDBJ whole genome shotgun (WGS) entry which is preliminary data.</text>
</comment>
<dbReference type="Pfam" id="PF03765">
    <property type="entry name" value="CRAL_TRIO_N"/>
    <property type="match status" value="1"/>
</dbReference>
<dbReference type="InterPro" id="IPR001251">
    <property type="entry name" value="CRAL-TRIO_dom"/>
</dbReference>
<reference evidence="3" key="1">
    <citation type="submission" date="2013-11" db="EMBL/GenBank/DDBJ databases">
        <title>Genome sequence of the fusiform rust pathogen reveals effectors for host alternation and coevolution with pine.</title>
        <authorList>
            <consortium name="DOE Joint Genome Institute"/>
            <person name="Smith K."/>
            <person name="Pendleton A."/>
            <person name="Kubisiak T."/>
            <person name="Anderson C."/>
            <person name="Salamov A."/>
            <person name="Aerts A."/>
            <person name="Riley R."/>
            <person name="Clum A."/>
            <person name="Lindquist E."/>
            <person name="Ence D."/>
            <person name="Campbell M."/>
            <person name="Kronenberg Z."/>
            <person name="Feau N."/>
            <person name="Dhillon B."/>
            <person name="Hamelin R."/>
            <person name="Burleigh J."/>
            <person name="Smith J."/>
            <person name="Yandell M."/>
            <person name="Nelson C."/>
            <person name="Grigoriev I."/>
            <person name="Davis J."/>
        </authorList>
    </citation>
    <scope>NUCLEOTIDE SEQUENCE</scope>
    <source>
        <strain evidence="3">G11</strain>
    </source>
</reference>
<proteinExistence type="predicted"/>
<dbReference type="Proteomes" id="UP000886653">
    <property type="component" value="Unassembled WGS sequence"/>
</dbReference>
<dbReference type="PROSITE" id="PS50191">
    <property type="entry name" value="CRAL_TRIO"/>
    <property type="match status" value="1"/>
</dbReference>
<sequence length="441" mass="50898">MKHFIFQVFAFVVAVLLAVDCALPPAVQFGPDDFEGKDGNLHRYNIITEEEYKLVREFWKKVLPEVENTVGAQVIAPNIRDTLKSGGSEITFKTAFWLYTRLEDPDFVLVRFLRARKWEVPDAFKMLKECIKWRIEKKVDSLVFKGEKGLPEYSRALLESGLMQIHSLDKTGGPVIYFMLQHYKNPSKDNKAINELEAALIYNMECMRLFISHLRSRATIITDAKESTISRKYISLGEHFMRTMSNYYPGSMKALRVVEASYIVPLLWKIASRLLPTETIKKINFIDKNGLENLKNHVEEEHLLKRFGGSSTRGWNYEAPQQTKVEIDSDSLSKLIEVHNNRIQGYIAATEEWMADPTKKEERDKLLTELKKKGLELDSHFRSETIYHRKGIIKDDGQVNFLHEDKEGRQVEGSRGQVQEVLIKAGEVEGSIDKEHIMLQL</sequence>
<organism evidence="3 4">
    <name type="scientific">Cronartium quercuum f. sp. fusiforme G11</name>
    <dbReference type="NCBI Taxonomy" id="708437"/>
    <lineage>
        <taxon>Eukaryota</taxon>
        <taxon>Fungi</taxon>
        <taxon>Dikarya</taxon>
        <taxon>Basidiomycota</taxon>
        <taxon>Pucciniomycotina</taxon>
        <taxon>Pucciniomycetes</taxon>
        <taxon>Pucciniales</taxon>
        <taxon>Coleosporiaceae</taxon>
        <taxon>Cronartium</taxon>
    </lineage>
</organism>
<keyword evidence="1" id="KW-0732">Signal</keyword>
<name>A0A9P6TBB4_9BASI</name>
<keyword evidence="4" id="KW-1185">Reference proteome</keyword>
<dbReference type="SUPFAM" id="SSF52087">
    <property type="entry name" value="CRAL/TRIO domain"/>
    <property type="match status" value="1"/>
</dbReference>
<accession>A0A9P6TBB4</accession>
<dbReference type="EMBL" id="MU167276">
    <property type="protein sequence ID" value="KAG0145465.1"/>
    <property type="molecule type" value="Genomic_DNA"/>
</dbReference>
<dbReference type="SMART" id="SM01100">
    <property type="entry name" value="CRAL_TRIO_N"/>
    <property type="match status" value="1"/>
</dbReference>
<evidence type="ECO:0000313" key="3">
    <source>
        <dbReference type="EMBL" id="KAG0145465.1"/>
    </source>
</evidence>
<feature type="chain" id="PRO_5040469830" description="CRAL-TRIO domain-containing protein" evidence="1">
    <location>
        <begin position="19"/>
        <end position="441"/>
    </location>
</feature>
<dbReference type="InterPro" id="IPR036865">
    <property type="entry name" value="CRAL-TRIO_dom_sf"/>
</dbReference>
<dbReference type="CDD" id="cd00170">
    <property type="entry name" value="SEC14"/>
    <property type="match status" value="1"/>
</dbReference>
<dbReference type="Pfam" id="PF00650">
    <property type="entry name" value="CRAL_TRIO"/>
    <property type="match status" value="1"/>
</dbReference>